<dbReference type="PANTHER" id="PTHR44051:SF8">
    <property type="entry name" value="GLUTATHIONE S-TRANSFERASE GSTA"/>
    <property type="match status" value="1"/>
</dbReference>
<evidence type="ECO:0000313" key="3">
    <source>
        <dbReference type="EMBL" id="RKH72460.1"/>
    </source>
</evidence>
<dbReference type="RefSeq" id="WP_121769126.1">
    <property type="nucleotide sequence ID" value="NZ_RAWM01000008.1"/>
</dbReference>
<dbReference type="SUPFAM" id="SSF47616">
    <property type="entry name" value="GST C-terminal domain-like"/>
    <property type="match status" value="1"/>
</dbReference>
<dbReference type="Pfam" id="PF13409">
    <property type="entry name" value="GST_N_2"/>
    <property type="match status" value="1"/>
</dbReference>
<dbReference type="InterPro" id="IPR010987">
    <property type="entry name" value="Glutathione-S-Trfase_C-like"/>
</dbReference>
<dbReference type="SFLD" id="SFLDS00019">
    <property type="entry name" value="Glutathione_Transferase_(cytos"/>
    <property type="match status" value="1"/>
</dbReference>
<dbReference type="SUPFAM" id="SSF52833">
    <property type="entry name" value="Thioredoxin-like"/>
    <property type="match status" value="1"/>
</dbReference>
<evidence type="ECO:0000313" key="4">
    <source>
        <dbReference type="Proteomes" id="UP000282656"/>
    </source>
</evidence>
<proteinExistence type="predicted"/>
<evidence type="ECO:0000259" key="2">
    <source>
        <dbReference type="PROSITE" id="PS50405"/>
    </source>
</evidence>
<dbReference type="PANTHER" id="PTHR44051">
    <property type="entry name" value="GLUTATHIONE S-TRANSFERASE-RELATED"/>
    <property type="match status" value="1"/>
</dbReference>
<dbReference type="InterPro" id="IPR040079">
    <property type="entry name" value="Glutathione_S-Trfase"/>
</dbReference>
<reference evidence="4" key="1">
    <citation type="submission" date="2018-09" db="EMBL/GenBank/DDBJ databases">
        <authorList>
            <person name="Livingstone P.G."/>
            <person name="Whitworth D.E."/>
        </authorList>
    </citation>
    <scope>NUCLEOTIDE SEQUENCE [LARGE SCALE GENOMIC DNA]</scope>
    <source>
        <strain evidence="4">AB047A</strain>
    </source>
</reference>
<dbReference type="InterPro" id="IPR036282">
    <property type="entry name" value="Glutathione-S-Trfase_C_sf"/>
</dbReference>
<gene>
    <name evidence="3" type="ORF">D7X96_05095</name>
</gene>
<sequence>MQLYFSPLSCSAATRICFYEAGTEATFIEVDSKAKRTQDGRDYLEVNPLGLVPALRTDDGDVLTENAAILQYLAGALPHASLAPEDGKGRTRLQQWLSFVGTELHKATFMPLLDTSANEGAKTYALERGNGRLAYLDKHLNGREFLLERFSVADAYLVTVLNWSAVTPIDLGKWPAIAAYFARLQERPSVAKALREERRLYGAQLERRKTRA</sequence>
<dbReference type="SFLD" id="SFLDG00358">
    <property type="entry name" value="Main_(cytGST)"/>
    <property type="match status" value="1"/>
</dbReference>
<dbReference type="Pfam" id="PF00043">
    <property type="entry name" value="GST_C"/>
    <property type="match status" value="1"/>
</dbReference>
<dbReference type="CDD" id="cd03057">
    <property type="entry name" value="GST_N_Beta"/>
    <property type="match status" value="1"/>
</dbReference>
<dbReference type="CDD" id="cd03188">
    <property type="entry name" value="GST_C_Beta"/>
    <property type="match status" value="1"/>
</dbReference>
<feature type="domain" description="GST C-terminal" evidence="2">
    <location>
        <begin position="86"/>
        <end position="212"/>
    </location>
</feature>
<dbReference type="OrthoDB" id="8772754at2"/>
<dbReference type="Proteomes" id="UP000282656">
    <property type="component" value="Unassembled WGS sequence"/>
</dbReference>
<name>A0A3A8QZW8_9BACT</name>
<evidence type="ECO:0000259" key="1">
    <source>
        <dbReference type="PROSITE" id="PS50404"/>
    </source>
</evidence>
<dbReference type="Gene3D" id="3.40.30.10">
    <property type="entry name" value="Glutaredoxin"/>
    <property type="match status" value="1"/>
</dbReference>
<dbReference type="AlphaFoldDB" id="A0A3A8QZW8"/>
<dbReference type="EMBL" id="RAWM01000008">
    <property type="protein sequence ID" value="RKH72460.1"/>
    <property type="molecule type" value="Genomic_DNA"/>
</dbReference>
<organism evidence="3 4">
    <name type="scientific">Corallococcus interemptor</name>
    <dbReference type="NCBI Taxonomy" id="2316720"/>
    <lineage>
        <taxon>Bacteria</taxon>
        <taxon>Pseudomonadati</taxon>
        <taxon>Myxococcota</taxon>
        <taxon>Myxococcia</taxon>
        <taxon>Myxococcales</taxon>
        <taxon>Cystobacterineae</taxon>
        <taxon>Myxococcaceae</taxon>
        <taxon>Corallococcus</taxon>
    </lineage>
</organism>
<dbReference type="GO" id="GO:0016740">
    <property type="term" value="F:transferase activity"/>
    <property type="evidence" value="ECO:0007669"/>
    <property type="project" value="UniProtKB-KW"/>
</dbReference>
<protein>
    <submittedName>
        <fullName evidence="3">Glutathione S-transferase</fullName>
    </submittedName>
</protein>
<dbReference type="InterPro" id="IPR036249">
    <property type="entry name" value="Thioredoxin-like_sf"/>
</dbReference>
<dbReference type="PROSITE" id="PS50405">
    <property type="entry name" value="GST_CTER"/>
    <property type="match status" value="1"/>
</dbReference>
<comment type="caution">
    <text evidence="3">The sequence shown here is derived from an EMBL/GenBank/DDBJ whole genome shotgun (WGS) entry which is preliminary data.</text>
</comment>
<accession>A0A3A8QZW8</accession>
<dbReference type="Gene3D" id="1.20.1050.10">
    <property type="match status" value="1"/>
</dbReference>
<dbReference type="InterPro" id="IPR004045">
    <property type="entry name" value="Glutathione_S-Trfase_N"/>
</dbReference>
<dbReference type="InterPro" id="IPR004046">
    <property type="entry name" value="GST_C"/>
</dbReference>
<dbReference type="SFLD" id="SFLDG01150">
    <property type="entry name" value="Main.1:_Beta-like"/>
    <property type="match status" value="1"/>
</dbReference>
<keyword evidence="4" id="KW-1185">Reference proteome</keyword>
<feature type="domain" description="GST N-terminal" evidence="1">
    <location>
        <begin position="1"/>
        <end position="81"/>
    </location>
</feature>
<dbReference type="PROSITE" id="PS50404">
    <property type="entry name" value="GST_NTER"/>
    <property type="match status" value="1"/>
</dbReference>
<keyword evidence="3" id="KW-0808">Transferase</keyword>